<keyword evidence="3" id="KW-1185">Reference proteome</keyword>
<reference evidence="2" key="1">
    <citation type="journal article" date="2020" name="G3 (Bethesda)">
        <title>High-Quality Assemblies for Three Invasive Social Wasps from the &lt;i&gt;Vespula&lt;/i&gt; Genus.</title>
        <authorList>
            <person name="Harrop T.W.R."/>
            <person name="Guhlin J."/>
            <person name="McLaughlin G.M."/>
            <person name="Permina E."/>
            <person name="Stockwell P."/>
            <person name="Gilligan J."/>
            <person name="Le Lec M.F."/>
            <person name="Gruber M.A.M."/>
            <person name="Quinn O."/>
            <person name="Lovegrove M."/>
            <person name="Duncan E.J."/>
            <person name="Remnant E.J."/>
            <person name="Van Eeckhoven J."/>
            <person name="Graham B."/>
            <person name="Knapp R.A."/>
            <person name="Langford K.W."/>
            <person name="Kronenberg Z."/>
            <person name="Press M.O."/>
            <person name="Eacker S.M."/>
            <person name="Wilson-Rankin E.E."/>
            <person name="Purcell J."/>
            <person name="Lester P.J."/>
            <person name="Dearden P.K."/>
        </authorList>
    </citation>
    <scope>NUCLEOTIDE SEQUENCE</scope>
    <source>
        <strain evidence="2">Marl-1</strain>
    </source>
</reference>
<accession>A0A834MX41</accession>
<proteinExistence type="predicted"/>
<feature type="compositionally biased region" description="Gly residues" evidence="1">
    <location>
        <begin position="24"/>
        <end position="39"/>
    </location>
</feature>
<dbReference type="EMBL" id="JACSEA010000013">
    <property type="protein sequence ID" value="KAF7386884.1"/>
    <property type="molecule type" value="Genomic_DNA"/>
</dbReference>
<feature type="compositionally biased region" description="Gly residues" evidence="1">
    <location>
        <begin position="46"/>
        <end position="66"/>
    </location>
</feature>
<dbReference type="AlphaFoldDB" id="A0A834MX41"/>
<comment type="caution">
    <text evidence="2">The sequence shown here is derived from an EMBL/GenBank/DDBJ whole genome shotgun (WGS) entry which is preliminary data.</text>
</comment>
<protein>
    <submittedName>
        <fullName evidence="2">Uncharacterized protein</fullName>
    </submittedName>
</protein>
<organism evidence="2 3">
    <name type="scientific">Vespula vulgaris</name>
    <name type="common">Yellow jacket</name>
    <name type="synonym">Wasp</name>
    <dbReference type="NCBI Taxonomy" id="7454"/>
    <lineage>
        <taxon>Eukaryota</taxon>
        <taxon>Metazoa</taxon>
        <taxon>Ecdysozoa</taxon>
        <taxon>Arthropoda</taxon>
        <taxon>Hexapoda</taxon>
        <taxon>Insecta</taxon>
        <taxon>Pterygota</taxon>
        <taxon>Neoptera</taxon>
        <taxon>Endopterygota</taxon>
        <taxon>Hymenoptera</taxon>
        <taxon>Apocrita</taxon>
        <taxon>Aculeata</taxon>
        <taxon>Vespoidea</taxon>
        <taxon>Vespidae</taxon>
        <taxon>Vespinae</taxon>
        <taxon>Vespula</taxon>
    </lineage>
</organism>
<evidence type="ECO:0000313" key="3">
    <source>
        <dbReference type="Proteomes" id="UP000614350"/>
    </source>
</evidence>
<evidence type="ECO:0000313" key="2">
    <source>
        <dbReference type="EMBL" id="KAF7386884.1"/>
    </source>
</evidence>
<name>A0A834MX41_VESVU</name>
<dbReference type="Proteomes" id="UP000614350">
    <property type="component" value="Unassembled WGS sequence"/>
</dbReference>
<evidence type="ECO:0000256" key="1">
    <source>
        <dbReference type="SAM" id="MobiDB-lite"/>
    </source>
</evidence>
<sequence length="132" mass="12927">MSKDVDADAARRVGDAAAAAAAAAGGGGDADGGSGGGVSGAAAVADGGGGTGSGGTGSGGTGGGGELLMHPLQRNRFTHTMHTHRDIPTYFPDASLFVDMPRIISRESVKSFYPNAMPLLASNRPLSNADAL</sequence>
<feature type="region of interest" description="Disordered" evidence="1">
    <location>
        <begin position="21"/>
        <end position="69"/>
    </location>
</feature>
<gene>
    <name evidence="2" type="ORF">HZH66_011336</name>
</gene>